<evidence type="ECO:0000256" key="3">
    <source>
        <dbReference type="ARBA" id="ARBA00022490"/>
    </source>
</evidence>
<dbReference type="GO" id="GO:0005737">
    <property type="term" value="C:cytoplasm"/>
    <property type="evidence" value="ECO:0007669"/>
    <property type="project" value="UniProtKB-SubCell"/>
</dbReference>
<dbReference type="SUPFAM" id="SSF55931">
    <property type="entry name" value="Glutamine synthetase/guanido kinase"/>
    <property type="match status" value="1"/>
</dbReference>
<dbReference type="GO" id="GO:0006542">
    <property type="term" value="P:glutamine biosynthetic process"/>
    <property type="evidence" value="ECO:0007669"/>
    <property type="project" value="TreeGrafter"/>
</dbReference>
<evidence type="ECO:0000256" key="4">
    <source>
        <dbReference type="ARBA" id="ARBA00030668"/>
    </source>
</evidence>
<evidence type="ECO:0000256" key="2">
    <source>
        <dbReference type="ARBA" id="ARBA00009897"/>
    </source>
</evidence>
<keyword evidence="3" id="KW-0963">Cytoplasm</keyword>
<dbReference type="SMART" id="SM01230">
    <property type="entry name" value="Gln-synt_C"/>
    <property type="match status" value="1"/>
</dbReference>
<accession>T0ZWJ0</accession>
<evidence type="ECO:0000259" key="5">
    <source>
        <dbReference type="PROSITE" id="PS51987"/>
    </source>
</evidence>
<sequence length="342" mass="38303">VFDRVKIDPSPLGATLPGSGNGYEIHSLEAPWTQGEFNLLPFAMKGGYYAAPPRDGLADLRNEIGMVLEDSFGIPVEAHHHEVATAGQCEINIRYAPLIAMADAIMTMKMVIKRTAQQFNRVATFMPKPLYGDNGSGMHTHQSLWKDGRNTFYDPDEPYAEVSQTCRYYIGGLMEHSRALTAITNPTTNSYRRLVPGYEAPVFIAWARGNRSANCRVPVYEKTLEKSKRIEFRTPDPSCNIYLALSAMLAAGLDGINRKLDPGDPVDEDIYHLTAHRRKELRIRELPGSLKESLDALESDQGFLETVFPKDLLEHYVGLKRKEALEVSLRPTPLEFALYLDA</sequence>
<dbReference type="PROSITE" id="PS51987">
    <property type="entry name" value="GS_CATALYTIC"/>
    <property type="match status" value="1"/>
</dbReference>
<comment type="subcellular location">
    <subcellularLocation>
        <location evidence="1">Cytoplasm</location>
    </subcellularLocation>
</comment>
<name>T0ZWJ0_9ZZZZ</name>
<protein>
    <recommendedName>
        <fullName evidence="4">Glutamate--ammonia ligase</fullName>
    </recommendedName>
</protein>
<gene>
    <name evidence="6" type="ORF">B1B_10658</name>
</gene>
<feature type="domain" description="GS catalytic" evidence="5">
    <location>
        <begin position="1"/>
        <end position="342"/>
    </location>
</feature>
<dbReference type="InterPro" id="IPR008146">
    <property type="entry name" value="Gln_synth_cat_dom"/>
</dbReference>
<dbReference type="GO" id="GO:0019740">
    <property type="term" value="P:nitrogen utilization"/>
    <property type="evidence" value="ECO:0007669"/>
    <property type="project" value="TreeGrafter"/>
</dbReference>
<feature type="non-terminal residue" evidence="6">
    <location>
        <position position="1"/>
    </location>
</feature>
<reference evidence="6" key="1">
    <citation type="submission" date="2013-08" db="EMBL/GenBank/DDBJ databases">
        <authorList>
            <person name="Mendez C."/>
            <person name="Richter M."/>
            <person name="Ferrer M."/>
            <person name="Sanchez J."/>
        </authorList>
    </citation>
    <scope>NUCLEOTIDE SEQUENCE</scope>
</reference>
<dbReference type="PANTHER" id="PTHR43407:SF1">
    <property type="entry name" value="LENGSIN"/>
    <property type="match status" value="1"/>
</dbReference>
<dbReference type="InterPro" id="IPR014746">
    <property type="entry name" value="Gln_synth/guanido_kin_cat_dom"/>
</dbReference>
<evidence type="ECO:0000313" key="6">
    <source>
        <dbReference type="EMBL" id="EQD52576.1"/>
    </source>
</evidence>
<dbReference type="InterPro" id="IPR027303">
    <property type="entry name" value="Gln_synth_gly_rich_site"/>
</dbReference>
<dbReference type="PANTHER" id="PTHR43407">
    <property type="entry name" value="GLUTAMINE SYNTHETASE"/>
    <property type="match status" value="1"/>
</dbReference>
<dbReference type="Gene3D" id="3.30.590.10">
    <property type="entry name" value="Glutamine synthetase/guanido kinase, catalytic domain"/>
    <property type="match status" value="1"/>
</dbReference>
<dbReference type="AlphaFoldDB" id="T0ZWJ0"/>
<dbReference type="PROSITE" id="PS00181">
    <property type="entry name" value="GLNA_ATP"/>
    <property type="match status" value="1"/>
</dbReference>
<comment type="similarity">
    <text evidence="2">Belongs to the glutamine synthetase family.</text>
</comment>
<proteinExistence type="inferred from homology"/>
<evidence type="ECO:0000256" key="1">
    <source>
        <dbReference type="ARBA" id="ARBA00004496"/>
    </source>
</evidence>
<reference evidence="6" key="2">
    <citation type="journal article" date="2014" name="ISME J.">
        <title>Microbial stratification in low pH oxic and suboxic macroscopic growths along an acid mine drainage.</title>
        <authorList>
            <person name="Mendez-Garcia C."/>
            <person name="Mesa V."/>
            <person name="Sprenger R.R."/>
            <person name="Richter M."/>
            <person name="Diez M.S."/>
            <person name="Solano J."/>
            <person name="Bargiela R."/>
            <person name="Golyshina O.V."/>
            <person name="Manteca A."/>
            <person name="Ramos J.L."/>
            <person name="Gallego J.R."/>
            <person name="Llorente I."/>
            <person name="Martins Dos Santos V.A."/>
            <person name="Jensen O.N."/>
            <person name="Pelaez A.I."/>
            <person name="Sanchez J."/>
            <person name="Ferrer M."/>
        </authorList>
    </citation>
    <scope>NUCLEOTIDE SEQUENCE</scope>
</reference>
<dbReference type="Pfam" id="PF00120">
    <property type="entry name" value="Gln-synt_C"/>
    <property type="match status" value="1"/>
</dbReference>
<dbReference type="EMBL" id="AUZY01006945">
    <property type="protein sequence ID" value="EQD52576.1"/>
    <property type="molecule type" value="Genomic_DNA"/>
</dbReference>
<dbReference type="GO" id="GO:0004356">
    <property type="term" value="F:glutamine synthetase activity"/>
    <property type="evidence" value="ECO:0007669"/>
    <property type="project" value="InterPro"/>
</dbReference>
<dbReference type="GO" id="GO:0016020">
    <property type="term" value="C:membrane"/>
    <property type="evidence" value="ECO:0007669"/>
    <property type="project" value="TreeGrafter"/>
</dbReference>
<comment type="caution">
    <text evidence="6">The sequence shown here is derived from an EMBL/GenBank/DDBJ whole genome shotgun (WGS) entry which is preliminary data.</text>
</comment>
<organism evidence="6">
    <name type="scientific">mine drainage metagenome</name>
    <dbReference type="NCBI Taxonomy" id="410659"/>
    <lineage>
        <taxon>unclassified sequences</taxon>
        <taxon>metagenomes</taxon>
        <taxon>ecological metagenomes</taxon>
    </lineage>
</organism>